<evidence type="ECO:0000256" key="3">
    <source>
        <dbReference type="ARBA" id="ARBA00022989"/>
    </source>
</evidence>
<evidence type="ECO:0000256" key="5">
    <source>
        <dbReference type="SAM" id="Phobius"/>
    </source>
</evidence>
<feature type="transmembrane region" description="Helical" evidence="5">
    <location>
        <begin position="364"/>
        <end position="385"/>
    </location>
</feature>
<keyword evidence="7" id="KW-0436">Ligase</keyword>
<sequence length="418" mass="48277">MKDKILTIGNKLIILSTFLFAISIPTSIALDGVSAGIGLLGLMIVLLVKDFKNLPSMKPIILLLIPEILSSLVSFPKEILKTDFNHKLTPYFVVYKTLKQDRSSLEKLIFVLSISSFILSLSVIFQAFTWQDVKHIDIHSLSFHLTPMRANGLLDNPLTTAGVIFLLFFLFLGYFLQNKNYYYLFISCSLIVALILTESRSYWLGSFFSFLLLSILLFKRYWKFLITFWGIVVISATVLFQIPNLKDRLYSITNTRTNWSNVDRLMLWKSHIKAFIYDYSPLEKLIGAGYKASDYAWKRFPESYKEVVKTESSKNLKIHFHGGLTHNIYLKFLTKYGILGLIGYLSFWLLIFKENLRILRTNPQLLPIISFLISCYFGFLVAGFFENNFTDSEIKYTVMFILGLNFFIVNHKVSLLDK</sequence>
<keyword evidence="3 5" id="KW-1133">Transmembrane helix</keyword>
<dbReference type="PANTHER" id="PTHR37422">
    <property type="entry name" value="TEICHURONIC ACID BIOSYNTHESIS PROTEIN TUAE"/>
    <property type="match status" value="1"/>
</dbReference>
<keyword evidence="2 5" id="KW-0812">Transmembrane</keyword>
<name>A0A521BTD1_9BACT</name>
<evidence type="ECO:0000259" key="6">
    <source>
        <dbReference type="Pfam" id="PF04932"/>
    </source>
</evidence>
<keyword evidence="8" id="KW-1185">Reference proteome</keyword>
<gene>
    <name evidence="7" type="ORF">SAMN06269117_10772</name>
</gene>
<feature type="transmembrane region" description="Helical" evidence="5">
    <location>
        <begin position="225"/>
        <end position="242"/>
    </location>
</feature>
<feature type="transmembrane region" description="Helical" evidence="5">
    <location>
        <begin position="333"/>
        <end position="352"/>
    </location>
</feature>
<dbReference type="AlphaFoldDB" id="A0A521BTD1"/>
<evidence type="ECO:0000256" key="4">
    <source>
        <dbReference type="ARBA" id="ARBA00023136"/>
    </source>
</evidence>
<reference evidence="7 8" key="1">
    <citation type="submission" date="2017-05" db="EMBL/GenBank/DDBJ databases">
        <authorList>
            <person name="Varghese N."/>
            <person name="Submissions S."/>
        </authorList>
    </citation>
    <scope>NUCLEOTIDE SEQUENCE [LARGE SCALE GENOMIC DNA]</scope>
    <source>
        <strain evidence="7 8">DSM 16304</strain>
    </source>
</reference>
<evidence type="ECO:0000313" key="7">
    <source>
        <dbReference type="EMBL" id="SMO50424.1"/>
    </source>
</evidence>
<comment type="subcellular location">
    <subcellularLocation>
        <location evidence="1">Membrane</location>
        <topology evidence="1">Multi-pass membrane protein</topology>
    </subcellularLocation>
</comment>
<feature type="transmembrane region" description="Helical" evidence="5">
    <location>
        <begin position="158"/>
        <end position="176"/>
    </location>
</feature>
<dbReference type="PANTHER" id="PTHR37422:SF13">
    <property type="entry name" value="LIPOPOLYSACCHARIDE BIOSYNTHESIS PROTEIN PA4999-RELATED"/>
    <property type="match status" value="1"/>
</dbReference>
<feature type="transmembrane region" description="Helical" evidence="5">
    <location>
        <begin position="12"/>
        <end position="45"/>
    </location>
</feature>
<dbReference type="InterPro" id="IPR051533">
    <property type="entry name" value="WaaL-like"/>
</dbReference>
<dbReference type="OrthoDB" id="12104at2"/>
<feature type="transmembrane region" description="Helical" evidence="5">
    <location>
        <begin position="181"/>
        <end position="196"/>
    </location>
</feature>
<dbReference type="GO" id="GO:0016020">
    <property type="term" value="C:membrane"/>
    <property type="evidence" value="ECO:0007669"/>
    <property type="project" value="UniProtKB-SubCell"/>
</dbReference>
<dbReference type="EMBL" id="FXTM01000007">
    <property type="protein sequence ID" value="SMO50424.1"/>
    <property type="molecule type" value="Genomic_DNA"/>
</dbReference>
<protein>
    <submittedName>
        <fullName evidence="7">O-antigen ligase</fullName>
    </submittedName>
</protein>
<feature type="transmembrane region" description="Helical" evidence="5">
    <location>
        <begin position="108"/>
        <end position="128"/>
    </location>
</feature>
<evidence type="ECO:0000256" key="1">
    <source>
        <dbReference type="ARBA" id="ARBA00004141"/>
    </source>
</evidence>
<feature type="domain" description="O-antigen ligase-related" evidence="6">
    <location>
        <begin position="190"/>
        <end position="345"/>
    </location>
</feature>
<evidence type="ECO:0000313" key="8">
    <source>
        <dbReference type="Proteomes" id="UP000317315"/>
    </source>
</evidence>
<accession>A0A521BTD1</accession>
<evidence type="ECO:0000256" key="2">
    <source>
        <dbReference type="ARBA" id="ARBA00022692"/>
    </source>
</evidence>
<dbReference type="InterPro" id="IPR007016">
    <property type="entry name" value="O-antigen_ligase-rel_domated"/>
</dbReference>
<dbReference type="Proteomes" id="UP000317315">
    <property type="component" value="Unassembled WGS sequence"/>
</dbReference>
<organism evidence="7 8">
    <name type="scientific">Balnearium lithotrophicum</name>
    <dbReference type="NCBI Taxonomy" id="223788"/>
    <lineage>
        <taxon>Bacteria</taxon>
        <taxon>Pseudomonadati</taxon>
        <taxon>Aquificota</taxon>
        <taxon>Aquificia</taxon>
        <taxon>Desulfurobacteriales</taxon>
        <taxon>Desulfurobacteriaceae</taxon>
        <taxon>Balnearium</taxon>
    </lineage>
</organism>
<keyword evidence="4 5" id="KW-0472">Membrane</keyword>
<feature type="transmembrane region" description="Helical" evidence="5">
    <location>
        <begin position="202"/>
        <end position="218"/>
    </location>
</feature>
<feature type="transmembrane region" description="Helical" evidence="5">
    <location>
        <begin position="397"/>
        <end position="416"/>
    </location>
</feature>
<dbReference type="Pfam" id="PF04932">
    <property type="entry name" value="Wzy_C"/>
    <property type="match status" value="1"/>
</dbReference>
<dbReference type="GO" id="GO:0016874">
    <property type="term" value="F:ligase activity"/>
    <property type="evidence" value="ECO:0007669"/>
    <property type="project" value="UniProtKB-KW"/>
</dbReference>
<dbReference type="RefSeq" id="WP_142934862.1">
    <property type="nucleotide sequence ID" value="NZ_FXTM01000007.1"/>
</dbReference>
<proteinExistence type="predicted"/>